<proteinExistence type="predicted"/>
<feature type="non-terminal residue" evidence="1">
    <location>
        <position position="1"/>
    </location>
</feature>
<reference evidence="1" key="1">
    <citation type="submission" date="2021-06" db="EMBL/GenBank/DDBJ databases">
        <authorList>
            <person name="Kallberg Y."/>
            <person name="Tangrot J."/>
            <person name="Rosling A."/>
        </authorList>
    </citation>
    <scope>NUCLEOTIDE SEQUENCE</scope>
    <source>
        <strain evidence="1">IN212</strain>
    </source>
</reference>
<name>A0A9N9B850_9GLOM</name>
<keyword evidence="2" id="KW-1185">Reference proteome</keyword>
<comment type="caution">
    <text evidence="1">The sequence shown here is derived from an EMBL/GenBank/DDBJ whole genome shotgun (WGS) entry which is preliminary data.</text>
</comment>
<evidence type="ECO:0000313" key="1">
    <source>
        <dbReference type="EMBL" id="CAG8555759.1"/>
    </source>
</evidence>
<protein>
    <submittedName>
        <fullName evidence="1">11899_t:CDS:1</fullName>
    </submittedName>
</protein>
<evidence type="ECO:0000313" key="2">
    <source>
        <dbReference type="Proteomes" id="UP000789396"/>
    </source>
</evidence>
<accession>A0A9N9B850</accession>
<dbReference type="AlphaFoldDB" id="A0A9N9B850"/>
<sequence>MVETDPNNNILNEEDYAWFQSVVREENANSNEKIEHPINQGVSIESVNQSIPFSQILDILGSHVSELNNTIERITNE</sequence>
<organism evidence="1 2">
    <name type="scientific">Racocetra fulgida</name>
    <dbReference type="NCBI Taxonomy" id="60492"/>
    <lineage>
        <taxon>Eukaryota</taxon>
        <taxon>Fungi</taxon>
        <taxon>Fungi incertae sedis</taxon>
        <taxon>Mucoromycota</taxon>
        <taxon>Glomeromycotina</taxon>
        <taxon>Glomeromycetes</taxon>
        <taxon>Diversisporales</taxon>
        <taxon>Gigasporaceae</taxon>
        <taxon>Racocetra</taxon>
    </lineage>
</organism>
<dbReference type="EMBL" id="CAJVPZ010005061">
    <property type="protein sequence ID" value="CAG8555759.1"/>
    <property type="molecule type" value="Genomic_DNA"/>
</dbReference>
<gene>
    <name evidence="1" type="ORF">RFULGI_LOCUS4843</name>
</gene>
<dbReference type="Proteomes" id="UP000789396">
    <property type="component" value="Unassembled WGS sequence"/>
</dbReference>